<sequence length="409" mass="43626">MAKRKRLTLPHLQDDAADPAQRAPEVKSLGGAPALSGGLIADPAPTSRPAPIAQVAGDAANSAALETLAEEMRAARESGRMVLALPLDSIDMGWLIRDRMAADAVELDDLKTSLRDRGQQTPIEVVTLEGGRYGLISGWRRLTAMRALRDSEGDGFATIQALLRRPETAADAYRAMVEENEIRVGLSYFERARICALAARAGVHRDARGAVQELFAAASRAKKSKIASFVTIFEALEGRLAFPGAITERLGLTLARRLEETPDFGARLRDRLRKAAPETAAEELALITRAMDGLPEPEAQPETAPDAETMRAAQGHTGTDVVDTPTPKDKSLKAPIVTVPAPEGVAAAVPETAPPTGRTDVFEPVPGVVMQTTGGFSRATIMLSGPKVDGPLCERLIAWLKAGGKWPDE</sequence>
<feature type="region of interest" description="Disordered" evidence="1">
    <location>
        <begin position="292"/>
        <end position="332"/>
    </location>
</feature>
<dbReference type="STRING" id="564137.SAMN04488238_11026"/>
<dbReference type="InterPro" id="IPR050336">
    <property type="entry name" value="Chromosome_partition/occlusion"/>
</dbReference>
<dbReference type="Pfam" id="PF02195">
    <property type="entry name" value="ParB_N"/>
    <property type="match status" value="1"/>
</dbReference>
<evidence type="ECO:0000256" key="1">
    <source>
        <dbReference type="SAM" id="MobiDB-lite"/>
    </source>
</evidence>
<dbReference type="PANTHER" id="PTHR33375">
    <property type="entry name" value="CHROMOSOME-PARTITIONING PROTEIN PARB-RELATED"/>
    <property type="match status" value="1"/>
</dbReference>
<dbReference type="InterPro" id="IPR003115">
    <property type="entry name" value="ParB_N"/>
</dbReference>
<name>A0A1H3CT51_9RHOB</name>
<dbReference type="InterPro" id="IPR037972">
    <property type="entry name" value="RepB_N"/>
</dbReference>
<dbReference type="Proteomes" id="UP000198539">
    <property type="component" value="Unassembled WGS sequence"/>
</dbReference>
<dbReference type="SMART" id="SM00470">
    <property type="entry name" value="ParB"/>
    <property type="match status" value="1"/>
</dbReference>
<feature type="domain" description="ParB-like N-terminal" evidence="2">
    <location>
        <begin position="83"/>
        <end position="181"/>
    </location>
</feature>
<evidence type="ECO:0000313" key="4">
    <source>
        <dbReference type="Proteomes" id="UP000198539"/>
    </source>
</evidence>
<dbReference type="GO" id="GO:0007059">
    <property type="term" value="P:chromosome segregation"/>
    <property type="evidence" value="ECO:0007669"/>
    <property type="project" value="TreeGrafter"/>
</dbReference>
<feature type="compositionally biased region" description="Low complexity" evidence="1">
    <location>
        <begin position="18"/>
        <end position="31"/>
    </location>
</feature>
<evidence type="ECO:0000259" key="2">
    <source>
        <dbReference type="SMART" id="SM00470"/>
    </source>
</evidence>
<dbReference type="CDD" id="cd16405">
    <property type="entry name" value="RepB_like_N"/>
    <property type="match status" value="1"/>
</dbReference>
<dbReference type="SUPFAM" id="SSF110849">
    <property type="entry name" value="ParB/Sulfiredoxin"/>
    <property type="match status" value="1"/>
</dbReference>
<dbReference type="RefSeq" id="WP_092891505.1">
    <property type="nucleotide sequence ID" value="NZ_FNOM01000010.1"/>
</dbReference>
<evidence type="ECO:0000313" key="3">
    <source>
        <dbReference type="EMBL" id="SDX56589.1"/>
    </source>
</evidence>
<keyword evidence="4" id="KW-1185">Reference proteome</keyword>
<organism evidence="3 4">
    <name type="scientific">Roseicitreum antarcticum</name>
    <dbReference type="NCBI Taxonomy" id="564137"/>
    <lineage>
        <taxon>Bacteria</taxon>
        <taxon>Pseudomonadati</taxon>
        <taxon>Pseudomonadota</taxon>
        <taxon>Alphaproteobacteria</taxon>
        <taxon>Rhodobacterales</taxon>
        <taxon>Paracoccaceae</taxon>
        <taxon>Roseicitreum</taxon>
    </lineage>
</organism>
<gene>
    <name evidence="3" type="ORF">SAMN04488238_11026</name>
</gene>
<proteinExistence type="predicted"/>
<dbReference type="GO" id="GO:0005694">
    <property type="term" value="C:chromosome"/>
    <property type="evidence" value="ECO:0007669"/>
    <property type="project" value="TreeGrafter"/>
</dbReference>
<dbReference type="OrthoDB" id="7812516at2"/>
<feature type="region of interest" description="Disordered" evidence="1">
    <location>
        <begin position="1"/>
        <end position="31"/>
    </location>
</feature>
<reference evidence="3 4" key="1">
    <citation type="submission" date="2016-10" db="EMBL/GenBank/DDBJ databases">
        <authorList>
            <person name="de Groot N.N."/>
        </authorList>
    </citation>
    <scope>NUCLEOTIDE SEQUENCE [LARGE SCALE GENOMIC DNA]</scope>
    <source>
        <strain evidence="3 4">CGMCC 1.8894</strain>
    </source>
</reference>
<dbReference type="PANTHER" id="PTHR33375:SF1">
    <property type="entry name" value="CHROMOSOME-PARTITIONING PROTEIN PARB-RELATED"/>
    <property type="match status" value="1"/>
</dbReference>
<accession>A0A1H3CT51</accession>
<dbReference type="AlphaFoldDB" id="A0A1H3CT51"/>
<protein>
    <submittedName>
        <fullName evidence="3">Chromosome segregation protein Spo0J, contains ParB-like nuclease domain</fullName>
    </submittedName>
</protein>
<dbReference type="Gene3D" id="3.90.1530.30">
    <property type="match status" value="1"/>
</dbReference>
<dbReference type="EMBL" id="FNOM01000010">
    <property type="protein sequence ID" value="SDX56589.1"/>
    <property type="molecule type" value="Genomic_DNA"/>
</dbReference>
<dbReference type="InterPro" id="IPR036086">
    <property type="entry name" value="ParB/Sulfiredoxin_sf"/>
</dbReference>